<evidence type="ECO:0000259" key="9">
    <source>
        <dbReference type="PROSITE" id="PS50045"/>
    </source>
</evidence>
<dbReference type="Gene3D" id="3.40.50.2300">
    <property type="match status" value="1"/>
</dbReference>
<evidence type="ECO:0000256" key="2">
    <source>
        <dbReference type="ARBA" id="ARBA00022741"/>
    </source>
</evidence>
<dbReference type="PROSITE" id="PS50110">
    <property type="entry name" value="RESPONSE_REGULATORY"/>
    <property type="match status" value="1"/>
</dbReference>
<dbReference type="GO" id="GO:0043565">
    <property type="term" value="F:sequence-specific DNA binding"/>
    <property type="evidence" value="ECO:0007669"/>
    <property type="project" value="InterPro"/>
</dbReference>
<dbReference type="PROSITE" id="PS00676">
    <property type="entry name" value="SIGMA54_INTERACT_2"/>
    <property type="match status" value="1"/>
</dbReference>
<evidence type="ECO:0000256" key="3">
    <source>
        <dbReference type="ARBA" id="ARBA00022840"/>
    </source>
</evidence>
<evidence type="ECO:0000313" key="12">
    <source>
        <dbReference type="Proteomes" id="UP000595332"/>
    </source>
</evidence>
<evidence type="ECO:0000313" key="11">
    <source>
        <dbReference type="EMBL" id="BBB30235.1"/>
    </source>
</evidence>
<evidence type="ECO:0000256" key="1">
    <source>
        <dbReference type="ARBA" id="ARBA00022553"/>
    </source>
</evidence>
<dbReference type="PANTHER" id="PTHR32071:SF57">
    <property type="entry name" value="C4-DICARBOXYLATE TRANSPORT TRANSCRIPTIONAL REGULATORY PROTEIN DCTD"/>
    <property type="match status" value="1"/>
</dbReference>
<evidence type="ECO:0000256" key="8">
    <source>
        <dbReference type="PROSITE-ProRule" id="PRU00169"/>
    </source>
</evidence>
<dbReference type="SUPFAM" id="SSF52540">
    <property type="entry name" value="P-loop containing nucleoside triphosphate hydrolases"/>
    <property type="match status" value="1"/>
</dbReference>
<dbReference type="InterPro" id="IPR025944">
    <property type="entry name" value="Sigma_54_int_dom_CS"/>
</dbReference>
<dbReference type="InterPro" id="IPR058031">
    <property type="entry name" value="AAA_lid_NorR"/>
</dbReference>
<dbReference type="FunFam" id="3.40.50.300:FF:000006">
    <property type="entry name" value="DNA-binding transcriptional regulator NtrC"/>
    <property type="match status" value="1"/>
</dbReference>
<dbReference type="InterPro" id="IPR025662">
    <property type="entry name" value="Sigma_54_int_dom_ATP-bd_1"/>
</dbReference>
<organism evidence="11 12">
    <name type="scientific">Neptunomonas japonica JAMM 1380</name>
    <dbReference type="NCBI Taxonomy" id="1441457"/>
    <lineage>
        <taxon>Bacteria</taxon>
        <taxon>Pseudomonadati</taxon>
        <taxon>Pseudomonadota</taxon>
        <taxon>Gammaproteobacteria</taxon>
        <taxon>Oceanospirillales</taxon>
        <taxon>Oceanospirillaceae</taxon>
        <taxon>Neptunomonas</taxon>
    </lineage>
</organism>
<dbReference type="EMBL" id="AP014546">
    <property type="protein sequence ID" value="BBB30235.1"/>
    <property type="molecule type" value="Genomic_DNA"/>
</dbReference>
<dbReference type="SMART" id="SM00448">
    <property type="entry name" value="REC"/>
    <property type="match status" value="1"/>
</dbReference>
<dbReference type="Gene3D" id="3.40.50.300">
    <property type="entry name" value="P-loop containing nucleotide triphosphate hydrolases"/>
    <property type="match status" value="1"/>
</dbReference>
<keyword evidence="1 8" id="KW-0597">Phosphoprotein</keyword>
<dbReference type="InterPro" id="IPR025943">
    <property type="entry name" value="Sigma_54_int_dom_ATP-bd_2"/>
</dbReference>
<dbReference type="CDD" id="cd00009">
    <property type="entry name" value="AAA"/>
    <property type="match status" value="1"/>
</dbReference>
<feature type="domain" description="Response regulatory" evidence="10">
    <location>
        <begin position="6"/>
        <end position="120"/>
    </location>
</feature>
<dbReference type="SUPFAM" id="SSF52172">
    <property type="entry name" value="CheY-like"/>
    <property type="match status" value="1"/>
</dbReference>
<dbReference type="Pfam" id="PF02954">
    <property type="entry name" value="HTH_8"/>
    <property type="match status" value="1"/>
</dbReference>
<keyword evidence="7" id="KW-0804">Transcription</keyword>
<dbReference type="PROSITE" id="PS00688">
    <property type="entry name" value="SIGMA54_INTERACT_3"/>
    <property type="match status" value="1"/>
</dbReference>
<keyword evidence="4" id="KW-0902">Two-component regulatory system</keyword>
<dbReference type="InterPro" id="IPR009057">
    <property type="entry name" value="Homeodomain-like_sf"/>
</dbReference>
<accession>A0A7R6SW88</accession>
<dbReference type="Gene3D" id="1.10.8.60">
    <property type="match status" value="1"/>
</dbReference>
<evidence type="ECO:0000256" key="6">
    <source>
        <dbReference type="ARBA" id="ARBA00023125"/>
    </source>
</evidence>
<dbReference type="InterPro" id="IPR003593">
    <property type="entry name" value="AAA+_ATPase"/>
</dbReference>
<dbReference type="Pfam" id="PF25601">
    <property type="entry name" value="AAA_lid_14"/>
    <property type="match status" value="1"/>
</dbReference>
<dbReference type="InterPro" id="IPR002197">
    <property type="entry name" value="HTH_Fis"/>
</dbReference>
<dbReference type="RefSeq" id="WP_201347437.1">
    <property type="nucleotide sequence ID" value="NZ_AP014546.1"/>
</dbReference>
<name>A0A7R6SW88_9GAMM</name>
<evidence type="ECO:0000259" key="10">
    <source>
        <dbReference type="PROSITE" id="PS50110"/>
    </source>
</evidence>
<keyword evidence="5" id="KW-0805">Transcription regulation</keyword>
<dbReference type="SMART" id="SM00382">
    <property type="entry name" value="AAA"/>
    <property type="match status" value="1"/>
</dbReference>
<evidence type="ECO:0000256" key="7">
    <source>
        <dbReference type="ARBA" id="ARBA00023163"/>
    </source>
</evidence>
<dbReference type="InterPro" id="IPR027417">
    <property type="entry name" value="P-loop_NTPase"/>
</dbReference>
<feature type="modified residue" description="4-aspartylphosphate" evidence="8">
    <location>
        <position position="55"/>
    </location>
</feature>
<proteinExistence type="predicted"/>
<gene>
    <name evidence="11" type="ORF">NEJAP_2289</name>
</gene>
<dbReference type="Proteomes" id="UP000595332">
    <property type="component" value="Chromosome"/>
</dbReference>
<keyword evidence="2" id="KW-0547">Nucleotide-binding</keyword>
<dbReference type="Pfam" id="PF00158">
    <property type="entry name" value="Sigma54_activat"/>
    <property type="match status" value="1"/>
</dbReference>
<reference evidence="11 12" key="1">
    <citation type="journal article" date="2008" name="Int. J. Syst. Evol. Microbiol.">
        <title>Neptunomonas japonica sp. nov., an Osedax japonicus symbiont-like bacterium isolated from sediment adjacent to sperm whale carcasses off Kagoshima, Japan.</title>
        <authorList>
            <person name="Miyazaki M."/>
            <person name="Nogi Y."/>
            <person name="Fujiwara Y."/>
            <person name="Kawato M."/>
            <person name="Kubokawa K."/>
            <person name="Horikoshi K."/>
        </authorList>
    </citation>
    <scope>NUCLEOTIDE SEQUENCE [LARGE SCALE GENOMIC DNA]</scope>
    <source>
        <strain evidence="11 12">JAMM 1380</strain>
    </source>
</reference>
<evidence type="ECO:0000256" key="5">
    <source>
        <dbReference type="ARBA" id="ARBA00023015"/>
    </source>
</evidence>
<dbReference type="KEGG" id="njp:NEJAP_2289"/>
<dbReference type="InterPro" id="IPR001789">
    <property type="entry name" value="Sig_transdc_resp-reg_receiver"/>
</dbReference>
<dbReference type="AlphaFoldDB" id="A0A7R6SW88"/>
<dbReference type="CDD" id="cd17549">
    <property type="entry name" value="REC_DctD-like"/>
    <property type="match status" value="1"/>
</dbReference>
<dbReference type="PANTHER" id="PTHR32071">
    <property type="entry name" value="TRANSCRIPTIONAL REGULATORY PROTEIN"/>
    <property type="match status" value="1"/>
</dbReference>
<dbReference type="GO" id="GO:0006355">
    <property type="term" value="P:regulation of DNA-templated transcription"/>
    <property type="evidence" value="ECO:0007669"/>
    <property type="project" value="InterPro"/>
</dbReference>
<protein>
    <submittedName>
        <fullName evidence="11">Two-component system, NtrC family, C4-dicarboxylate transport response regulator DctD</fullName>
    </submittedName>
</protein>
<feature type="domain" description="Sigma-54 factor interaction" evidence="9">
    <location>
        <begin position="146"/>
        <end position="372"/>
    </location>
</feature>
<dbReference type="Gene3D" id="1.10.10.60">
    <property type="entry name" value="Homeodomain-like"/>
    <property type="match status" value="1"/>
</dbReference>
<keyword evidence="3" id="KW-0067">ATP-binding</keyword>
<sequence>MDIRGHVILVDDEAMVRQSTEQWLKVCGFSVDSFACAESAMQAIDENFSGVVVTDVKMPGMDGLELLREALLKVSGMPVILLTAHGDVDMAISAMRKGAYDFIEKPYVPERLAETVQRACEKRRLVLENHKLQQNLVSMSGVDARIIGVSPAIQRLKRELVKLAEQDTHVIVYGETGTGKELVAQCLHEYSHRKKHNFVPINCGAIPESLIESELFGHEAGAFTSAAKRRVGKFEYSDKGTLFLDEIESMPANLQIKLLRAFQEGVIERLGSNTAIEVDLRVIAASKVDLRDDDNFREDLFYRLSISQLHIPPLRERLEDVPLLFNHYLKIVASDHDKNPRTLSVHDHSTLMSYQWPGNVRELKNIAIRFSLDADLSVADILMASEGMSHTSKIHSKELSLAIQVANFEADVIRDALSFHQGNIKLTMEQLDLPRRTLNQKMIRYGINRNDFKC</sequence>
<dbReference type="FunFam" id="3.40.50.2300:FF:000018">
    <property type="entry name" value="DNA-binding transcriptional regulator NtrC"/>
    <property type="match status" value="1"/>
</dbReference>
<dbReference type="GO" id="GO:0000160">
    <property type="term" value="P:phosphorelay signal transduction system"/>
    <property type="evidence" value="ECO:0007669"/>
    <property type="project" value="UniProtKB-KW"/>
</dbReference>
<dbReference type="GO" id="GO:0005524">
    <property type="term" value="F:ATP binding"/>
    <property type="evidence" value="ECO:0007669"/>
    <property type="project" value="UniProtKB-KW"/>
</dbReference>
<dbReference type="InterPro" id="IPR011006">
    <property type="entry name" value="CheY-like_superfamily"/>
</dbReference>
<dbReference type="SUPFAM" id="SSF46689">
    <property type="entry name" value="Homeodomain-like"/>
    <property type="match status" value="1"/>
</dbReference>
<dbReference type="Pfam" id="PF00072">
    <property type="entry name" value="Response_reg"/>
    <property type="match status" value="1"/>
</dbReference>
<keyword evidence="12" id="KW-1185">Reference proteome</keyword>
<dbReference type="PROSITE" id="PS00675">
    <property type="entry name" value="SIGMA54_INTERACT_1"/>
    <property type="match status" value="1"/>
</dbReference>
<keyword evidence="6" id="KW-0238">DNA-binding</keyword>
<dbReference type="InterPro" id="IPR002078">
    <property type="entry name" value="Sigma_54_int"/>
</dbReference>
<dbReference type="PROSITE" id="PS50045">
    <property type="entry name" value="SIGMA54_INTERACT_4"/>
    <property type="match status" value="1"/>
</dbReference>
<evidence type="ECO:0000256" key="4">
    <source>
        <dbReference type="ARBA" id="ARBA00023012"/>
    </source>
</evidence>